<reference evidence="2 4" key="1">
    <citation type="journal article" date="2018" name="BMC Genomics">
        <title>Comparative genomics of the wheat fungal pathogen Pyrenophora tritici-repentis reveals chromosomal variations and genome plasticity.</title>
        <authorList>
            <person name="Moolhuijzen P."/>
            <person name="See P.T."/>
            <person name="Hane J.K."/>
            <person name="Shi G."/>
            <person name="Liu Z."/>
            <person name="Oliver R.P."/>
            <person name="Moffat C.S."/>
        </authorList>
    </citation>
    <scope>NUCLEOTIDE SEQUENCE [LARGE SCALE GENOMIC DNA]</scope>
    <source>
        <strain evidence="2">M4</strain>
    </source>
</reference>
<dbReference type="EMBL" id="NRDI02000012">
    <property type="protein sequence ID" value="KAI1512282.1"/>
    <property type="molecule type" value="Genomic_DNA"/>
</dbReference>
<evidence type="ECO:0000313" key="3">
    <source>
        <dbReference type="EMBL" id="KAI1512282.1"/>
    </source>
</evidence>
<reference evidence="3" key="2">
    <citation type="submission" date="2021-05" db="EMBL/GenBank/DDBJ databases">
        <authorList>
            <person name="Moolhuijzen P.M."/>
            <person name="Moffat C.S."/>
        </authorList>
    </citation>
    <scope>NUCLEOTIDE SEQUENCE</scope>
    <source>
        <strain evidence="3">86-124</strain>
    </source>
</reference>
<comment type="caution">
    <text evidence="2">The sequence shown here is derived from an EMBL/GenBank/DDBJ whole genome shotgun (WGS) entry which is preliminary data.</text>
</comment>
<gene>
    <name evidence="3" type="ORF">Ptr86124_009122</name>
    <name evidence="2" type="ORF">PtrM4_125410</name>
</gene>
<organism evidence="2 4">
    <name type="scientific">Pyrenophora tritici-repentis</name>
    <dbReference type="NCBI Taxonomy" id="45151"/>
    <lineage>
        <taxon>Eukaryota</taxon>
        <taxon>Fungi</taxon>
        <taxon>Dikarya</taxon>
        <taxon>Ascomycota</taxon>
        <taxon>Pezizomycotina</taxon>
        <taxon>Dothideomycetes</taxon>
        <taxon>Pleosporomycetidae</taxon>
        <taxon>Pleosporales</taxon>
        <taxon>Pleosporineae</taxon>
        <taxon>Pleosporaceae</taxon>
        <taxon>Pyrenophora</taxon>
    </lineage>
</organism>
<proteinExistence type="predicted"/>
<keyword evidence="5" id="KW-1185">Reference proteome</keyword>
<feature type="region of interest" description="Disordered" evidence="1">
    <location>
        <begin position="101"/>
        <end position="284"/>
    </location>
</feature>
<dbReference type="OMA" id="SASHQCK"/>
<sequence length="293" mass="31994">MSRSSYPQTIAASVSEQRPAAVPTKPSRPASVQYRNFSNPLADDLPSAVGAKPVGAEELQARIKAARRSRTVSQPLPEAVQRQLDQAANNPDLIHPALRARSGVPKNIHRSASHQCKPREELSIEAVMRRFSAESDGKAGLSRSRPTTPGELDGPPPVSALPAHLPPANYRPRSYPTRSRRSSMTKRPSPLSYVSSPDDSTDACSHTSRRTSASSRTSRTESKSDSCKDDDKDDMIRVVTLEASKSRLSKRKHELESRAPPGNSPEVAQLKSPPAKNRSSWHNLSRRSILCSV</sequence>
<feature type="compositionally biased region" description="Basic and acidic residues" evidence="1">
    <location>
        <begin position="117"/>
        <end position="137"/>
    </location>
</feature>
<evidence type="ECO:0000313" key="5">
    <source>
        <dbReference type="Proteomes" id="UP000249757"/>
    </source>
</evidence>
<dbReference type="Proteomes" id="UP000245464">
    <property type="component" value="Chromosome 7"/>
</dbReference>
<evidence type="ECO:0000313" key="4">
    <source>
        <dbReference type="Proteomes" id="UP000245464"/>
    </source>
</evidence>
<feature type="region of interest" description="Disordered" evidence="1">
    <location>
        <begin position="1"/>
        <end position="32"/>
    </location>
</feature>
<protein>
    <submittedName>
        <fullName evidence="2">DUF3984 multi-domain protein</fullName>
    </submittedName>
</protein>
<feature type="compositionally biased region" description="Basic and acidic residues" evidence="1">
    <location>
        <begin position="218"/>
        <end position="236"/>
    </location>
</feature>
<dbReference type="EMBL" id="NQIK02000007">
    <property type="protein sequence ID" value="KAF7567928.1"/>
    <property type="molecule type" value="Genomic_DNA"/>
</dbReference>
<evidence type="ECO:0000313" key="2">
    <source>
        <dbReference type="EMBL" id="KAF7567928.1"/>
    </source>
</evidence>
<dbReference type="AlphaFoldDB" id="A0A2W1G6F0"/>
<feature type="compositionally biased region" description="Polar residues" evidence="1">
    <location>
        <begin position="192"/>
        <end position="204"/>
    </location>
</feature>
<dbReference type="Proteomes" id="UP000249757">
    <property type="component" value="Unassembled WGS sequence"/>
</dbReference>
<dbReference type="OrthoDB" id="5225441at2759"/>
<accession>A0A2W1G6F0</accession>
<evidence type="ECO:0000256" key="1">
    <source>
        <dbReference type="SAM" id="MobiDB-lite"/>
    </source>
</evidence>
<feature type="compositionally biased region" description="Polar residues" evidence="1">
    <location>
        <begin position="1"/>
        <end position="16"/>
    </location>
</feature>
<name>A0A2W1G6F0_9PLEO</name>
<reference evidence="3" key="3">
    <citation type="journal article" date="2022" name="bioRxiv">
        <title>A global pangenome for the wheat fungal pathogen Pyrenophora tritici-repentis and prediction of effector protein structural homology.</title>
        <authorList>
            <person name="Moolhuijzen P."/>
            <person name="See P.T."/>
            <person name="Shi G."/>
            <person name="Powell H.R."/>
            <person name="Cockram J."/>
            <person name="Jorgensen L.N."/>
            <person name="Benslimane H."/>
            <person name="Strelkov S.E."/>
            <person name="Turner J."/>
            <person name="Liu Z."/>
            <person name="Moffat C.S."/>
        </authorList>
    </citation>
    <scope>NUCLEOTIDE SEQUENCE</scope>
    <source>
        <strain evidence="3">86-124</strain>
    </source>
</reference>
<reference evidence="5" key="4">
    <citation type="journal article" date="2022" name="Microb. Genom.">
        <title>A global pangenome for the wheat fungal pathogen Pyrenophora tritici-repentis and prediction of effector protein structural homology.</title>
        <authorList>
            <person name="Moolhuijzen P.M."/>
            <person name="See P.T."/>
            <person name="Shi G."/>
            <person name="Powell H.R."/>
            <person name="Cockram J."/>
            <person name="Jorgensen L.N."/>
            <person name="Benslimane H."/>
            <person name="Strelkov S.E."/>
            <person name="Turner J."/>
            <person name="Liu Z."/>
            <person name="Moffat C.S."/>
        </authorList>
    </citation>
    <scope>NUCLEOTIDE SEQUENCE [LARGE SCALE GENOMIC DNA]</scope>
</reference>